<accession>A0A4Z2C8T7</accession>
<dbReference type="Proteomes" id="UP000516260">
    <property type="component" value="Chromosome 12"/>
</dbReference>
<comment type="caution">
    <text evidence="1">The sequence shown here is derived from an EMBL/GenBank/DDBJ whole genome shotgun (WGS) entry which is preliminary data.</text>
</comment>
<reference evidence="1 2" key="1">
    <citation type="submission" date="2019-04" db="EMBL/GenBank/DDBJ databases">
        <title>The sequence and de novo assembly of Takifugu bimaculatus genome using PacBio and Hi-C technologies.</title>
        <authorList>
            <person name="Xu P."/>
            <person name="Liu B."/>
            <person name="Zhou Z."/>
        </authorList>
    </citation>
    <scope>NUCLEOTIDE SEQUENCE [LARGE SCALE GENOMIC DNA]</scope>
    <source>
        <strain evidence="1">TB-2018</strain>
        <tissue evidence="1">Muscle</tissue>
    </source>
</reference>
<protein>
    <submittedName>
        <fullName evidence="1">Uncharacterized protein</fullName>
    </submittedName>
</protein>
<name>A0A4Z2C8T7_9TELE</name>
<evidence type="ECO:0000313" key="1">
    <source>
        <dbReference type="EMBL" id="TNN00600.1"/>
    </source>
</evidence>
<dbReference type="AlphaFoldDB" id="A0A4Z2C8T7"/>
<evidence type="ECO:0000313" key="2">
    <source>
        <dbReference type="Proteomes" id="UP000516260"/>
    </source>
</evidence>
<dbReference type="EMBL" id="SWLE01000004">
    <property type="protein sequence ID" value="TNN00600.1"/>
    <property type="molecule type" value="Genomic_DNA"/>
</dbReference>
<gene>
    <name evidence="1" type="ORF">fugu_011846</name>
</gene>
<keyword evidence="2" id="KW-1185">Reference proteome</keyword>
<sequence>MNEWVGQDIDVVGPLEIPPSDEFSITDTDNSHFFDMLTDQGSPLLQDPDILTFPNYP</sequence>
<proteinExistence type="predicted"/>
<organism evidence="1 2">
    <name type="scientific">Takifugu bimaculatus</name>
    <dbReference type="NCBI Taxonomy" id="433685"/>
    <lineage>
        <taxon>Eukaryota</taxon>
        <taxon>Metazoa</taxon>
        <taxon>Chordata</taxon>
        <taxon>Craniata</taxon>
        <taxon>Vertebrata</taxon>
        <taxon>Euteleostomi</taxon>
        <taxon>Actinopterygii</taxon>
        <taxon>Neopterygii</taxon>
        <taxon>Teleostei</taxon>
        <taxon>Neoteleostei</taxon>
        <taxon>Acanthomorphata</taxon>
        <taxon>Eupercaria</taxon>
        <taxon>Tetraodontiformes</taxon>
        <taxon>Tetradontoidea</taxon>
        <taxon>Tetraodontidae</taxon>
        <taxon>Takifugu</taxon>
    </lineage>
</organism>